<proteinExistence type="predicted"/>
<protein>
    <submittedName>
        <fullName evidence="1">Uncharacterized protein</fullName>
    </submittedName>
</protein>
<sequence length="138" mass="16035">MNQFHPFSFLSMMSRSLSLGHSHYHHHVRQPIRRQPGVLRRRIHALTGNPDHRPRLLSRQGWACGGVVSNKAERVTEFYLDDGTGQIDCHRWMNESIDSKEMEEIRSSLLDGGDWLQMRKVFTIPCGATFGFHFETMQ</sequence>
<accession>A0AAP0NM58</accession>
<dbReference type="Proteomes" id="UP001419268">
    <property type="component" value="Unassembled WGS sequence"/>
</dbReference>
<dbReference type="AlphaFoldDB" id="A0AAP0NM58"/>
<evidence type="ECO:0000313" key="1">
    <source>
        <dbReference type="EMBL" id="KAK9111938.1"/>
    </source>
</evidence>
<dbReference type="InterPro" id="IPR012340">
    <property type="entry name" value="NA-bd_OB-fold"/>
</dbReference>
<dbReference type="EMBL" id="JBBNAG010000008">
    <property type="protein sequence ID" value="KAK9111938.1"/>
    <property type="molecule type" value="Genomic_DNA"/>
</dbReference>
<comment type="caution">
    <text evidence="1">The sequence shown here is derived from an EMBL/GenBank/DDBJ whole genome shotgun (WGS) entry which is preliminary data.</text>
</comment>
<keyword evidence="2" id="KW-1185">Reference proteome</keyword>
<gene>
    <name evidence="1" type="ORF">Scep_019457</name>
</gene>
<dbReference type="Gene3D" id="2.40.50.140">
    <property type="entry name" value="Nucleic acid-binding proteins"/>
    <property type="match status" value="1"/>
</dbReference>
<reference evidence="1 2" key="1">
    <citation type="submission" date="2024-01" db="EMBL/GenBank/DDBJ databases">
        <title>Genome assemblies of Stephania.</title>
        <authorList>
            <person name="Yang L."/>
        </authorList>
    </citation>
    <scope>NUCLEOTIDE SEQUENCE [LARGE SCALE GENOMIC DNA]</scope>
    <source>
        <strain evidence="1">JXDWG</strain>
        <tissue evidence="1">Leaf</tissue>
    </source>
</reference>
<evidence type="ECO:0000313" key="2">
    <source>
        <dbReference type="Proteomes" id="UP001419268"/>
    </source>
</evidence>
<organism evidence="1 2">
    <name type="scientific">Stephania cephalantha</name>
    <dbReference type="NCBI Taxonomy" id="152367"/>
    <lineage>
        <taxon>Eukaryota</taxon>
        <taxon>Viridiplantae</taxon>
        <taxon>Streptophyta</taxon>
        <taxon>Embryophyta</taxon>
        <taxon>Tracheophyta</taxon>
        <taxon>Spermatophyta</taxon>
        <taxon>Magnoliopsida</taxon>
        <taxon>Ranunculales</taxon>
        <taxon>Menispermaceae</taxon>
        <taxon>Menispermoideae</taxon>
        <taxon>Cissampelideae</taxon>
        <taxon>Stephania</taxon>
    </lineage>
</organism>
<name>A0AAP0NM58_9MAGN</name>